<sequence>MPRPGGVFVYTVRRTGDAHFWAGIGYSDNIWEHGGFAVHFFSRHLVDALADGWDLDQVKALEEDGLARKL</sequence>
<dbReference type="Proteomes" id="UP000466345">
    <property type="component" value="Unassembled WGS sequence"/>
</dbReference>
<dbReference type="EMBL" id="WEGJ01000002">
    <property type="protein sequence ID" value="MQY11086.1"/>
    <property type="molecule type" value="Genomic_DNA"/>
</dbReference>
<reference evidence="1 2" key="1">
    <citation type="submission" date="2019-10" db="EMBL/GenBank/DDBJ databases">
        <title>Streptomyces smaragdinus sp. nov. and Streptomyces fabii sp. nov., isolated from the gut of fungus growing-termite Macrotermes natalensis.</title>
        <authorList>
            <person name="Schwitalla J."/>
            <person name="Benndorf R."/>
            <person name="Martin K."/>
            <person name="De Beer W."/>
            <person name="Kaster A.-K."/>
            <person name="Vollmers J."/>
            <person name="Poulsen M."/>
            <person name="Beemelmanns C."/>
        </authorList>
    </citation>
    <scope>NUCLEOTIDE SEQUENCE [LARGE SCALE GENOMIC DNA]</scope>
    <source>
        <strain evidence="1 2">RB5</strain>
    </source>
</reference>
<evidence type="ECO:0000313" key="1">
    <source>
        <dbReference type="EMBL" id="MQY11086.1"/>
    </source>
</evidence>
<evidence type="ECO:0000313" key="2">
    <source>
        <dbReference type="Proteomes" id="UP000466345"/>
    </source>
</evidence>
<dbReference type="AlphaFoldDB" id="A0A7K0CCE2"/>
<organism evidence="1 2">
    <name type="scientific">Streptomyces smaragdinus</name>
    <dbReference type="NCBI Taxonomy" id="2585196"/>
    <lineage>
        <taxon>Bacteria</taxon>
        <taxon>Bacillati</taxon>
        <taxon>Actinomycetota</taxon>
        <taxon>Actinomycetes</taxon>
        <taxon>Kitasatosporales</taxon>
        <taxon>Streptomycetaceae</taxon>
        <taxon>Streptomyces</taxon>
    </lineage>
</organism>
<keyword evidence="2" id="KW-1185">Reference proteome</keyword>
<proteinExistence type="predicted"/>
<dbReference type="RefSeq" id="WP_228389796.1">
    <property type="nucleotide sequence ID" value="NZ_WEGJ01000002.1"/>
</dbReference>
<name>A0A7K0CCE2_9ACTN</name>
<comment type="caution">
    <text evidence="1">The sequence shown here is derived from an EMBL/GenBank/DDBJ whole genome shotgun (WGS) entry which is preliminary data.</text>
</comment>
<gene>
    <name evidence="1" type="ORF">SRB5_12000</name>
</gene>
<accession>A0A7K0CCE2</accession>
<protein>
    <submittedName>
        <fullName evidence="1">Uncharacterized protein</fullName>
    </submittedName>
</protein>